<dbReference type="EMBL" id="JAFCIX010000433">
    <property type="protein sequence ID" value="KAH6590369.1"/>
    <property type="molecule type" value="Genomic_DNA"/>
</dbReference>
<comment type="caution">
    <text evidence="1">The sequence shown here is derived from an EMBL/GenBank/DDBJ whole genome shotgun (WGS) entry which is preliminary data.</text>
</comment>
<reference evidence="1 2" key="1">
    <citation type="submission" date="2021-02" db="EMBL/GenBank/DDBJ databases">
        <title>Variation within the Batrachochytrium salamandrivorans European outbreak.</title>
        <authorList>
            <person name="Kelly M."/>
            <person name="Pasmans F."/>
            <person name="Shea T.P."/>
            <person name="Munoz J.F."/>
            <person name="Carranza S."/>
            <person name="Cuomo C.A."/>
            <person name="Martel A."/>
        </authorList>
    </citation>
    <scope>NUCLEOTIDE SEQUENCE [LARGE SCALE GENOMIC DNA]</scope>
    <source>
        <strain evidence="1 2">AMFP18/2</strain>
    </source>
</reference>
<organism evidence="1 2">
    <name type="scientific">Batrachochytrium salamandrivorans</name>
    <dbReference type="NCBI Taxonomy" id="1357716"/>
    <lineage>
        <taxon>Eukaryota</taxon>
        <taxon>Fungi</taxon>
        <taxon>Fungi incertae sedis</taxon>
        <taxon>Chytridiomycota</taxon>
        <taxon>Chytridiomycota incertae sedis</taxon>
        <taxon>Chytridiomycetes</taxon>
        <taxon>Rhizophydiales</taxon>
        <taxon>Rhizophydiales incertae sedis</taxon>
        <taxon>Batrachochytrium</taxon>
    </lineage>
</organism>
<dbReference type="Proteomes" id="UP001648503">
    <property type="component" value="Unassembled WGS sequence"/>
</dbReference>
<gene>
    <name evidence="1" type="ORF">BASA50_009344</name>
</gene>
<keyword evidence="2" id="KW-1185">Reference proteome</keyword>
<name>A0ABQ8F1G6_9FUNG</name>
<proteinExistence type="predicted"/>
<evidence type="ECO:0000313" key="1">
    <source>
        <dbReference type="EMBL" id="KAH6590369.1"/>
    </source>
</evidence>
<sequence length="88" mass="9568">MSYTIACANSIFEIFENPALEEDDDFPSAISFDIALFEIFETPALEEDEDINIFAPAISKDIALGKSSSSSRAGFSKISKIELAQAIV</sequence>
<evidence type="ECO:0000313" key="2">
    <source>
        <dbReference type="Proteomes" id="UP001648503"/>
    </source>
</evidence>
<accession>A0ABQ8F1G6</accession>
<protein>
    <submittedName>
        <fullName evidence="1">Uncharacterized protein</fullName>
    </submittedName>
</protein>